<dbReference type="Proteomes" id="UP001153269">
    <property type="component" value="Unassembled WGS sequence"/>
</dbReference>
<dbReference type="AlphaFoldDB" id="A0A9N7VSA9"/>
<gene>
    <name evidence="2" type="ORF">PLEPLA_LOCUS42188</name>
</gene>
<evidence type="ECO:0000256" key="1">
    <source>
        <dbReference type="SAM" id="MobiDB-lite"/>
    </source>
</evidence>
<evidence type="ECO:0000313" key="3">
    <source>
        <dbReference type="Proteomes" id="UP001153269"/>
    </source>
</evidence>
<sequence length="69" mass="8297">MTAKHGRRVENNLWLNILSEAEPENYGRRCSPQEPGNPRREAEAEKEGEEEEKREDRRNREEERMGMRE</sequence>
<protein>
    <submittedName>
        <fullName evidence="2">Uncharacterized protein</fullName>
    </submittedName>
</protein>
<proteinExistence type="predicted"/>
<reference evidence="2" key="1">
    <citation type="submission" date="2020-03" db="EMBL/GenBank/DDBJ databases">
        <authorList>
            <person name="Weist P."/>
        </authorList>
    </citation>
    <scope>NUCLEOTIDE SEQUENCE</scope>
</reference>
<feature type="region of interest" description="Disordered" evidence="1">
    <location>
        <begin position="1"/>
        <end position="69"/>
    </location>
</feature>
<organism evidence="2 3">
    <name type="scientific">Pleuronectes platessa</name>
    <name type="common">European plaice</name>
    <dbReference type="NCBI Taxonomy" id="8262"/>
    <lineage>
        <taxon>Eukaryota</taxon>
        <taxon>Metazoa</taxon>
        <taxon>Chordata</taxon>
        <taxon>Craniata</taxon>
        <taxon>Vertebrata</taxon>
        <taxon>Euteleostomi</taxon>
        <taxon>Actinopterygii</taxon>
        <taxon>Neopterygii</taxon>
        <taxon>Teleostei</taxon>
        <taxon>Neoteleostei</taxon>
        <taxon>Acanthomorphata</taxon>
        <taxon>Carangaria</taxon>
        <taxon>Pleuronectiformes</taxon>
        <taxon>Pleuronectoidei</taxon>
        <taxon>Pleuronectidae</taxon>
        <taxon>Pleuronectes</taxon>
    </lineage>
</organism>
<evidence type="ECO:0000313" key="2">
    <source>
        <dbReference type="EMBL" id="CAB1454422.1"/>
    </source>
</evidence>
<feature type="compositionally biased region" description="Basic and acidic residues" evidence="1">
    <location>
        <begin position="54"/>
        <end position="69"/>
    </location>
</feature>
<comment type="caution">
    <text evidence="2">The sequence shown here is derived from an EMBL/GenBank/DDBJ whole genome shotgun (WGS) entry which is preliminary data.</text>
</comment>
<dbReference type="EMBL" id="CADEAL010004213">
    <property type="protein sequence ID" value="CAB1454422.1"/>
    <property type="molecule type" value="Genomic_DNA"/>
</dbReference>
<accession>A0A9N7VSA9</accession>
<keyword evidence="3" id="KW-1185">Reference proteome</keyword>
<name>A0A9N7VSA9_PLEPL</name>